<evidence type="ECO:0000313" key="2">
    <source>
        <dbReference type="Proteomes" id="UP000198860"/>
    </source>
</evidence>
<keyword evidence="2" id="KW-1185">Reference proteome</keyword>
<evidence type="ECO:0000313" key="1">
    <source>
        <dbReference type="EMBL" id="SDP47372.1"/>
    </source>
</evidence>
<proteinExistence type="predicted"/>
<dbReference type="Proteomes" id="UP000198860">
    <property type="component" value="Unassembled WGS sequence"/>
</dbReference>
<accession>A0A1H0SZS4</accession>
<sequence>MNLSYALCTYSFKVYYDFNTSLGQAWTIAKGLLHILIFNKKCSERLGSLNESCHSDGRVKNDW</sequence>
<gene>
    <name evidence="1" type="ORF">SAMN05421677_11995</name>
</gene>
<dbReference type="AlphaFoldDB" id="A0A1H0SZS4"/>
<organism evidence="1 2">
    <name type="scientific">Halobacillus aidingensis</name>
    <dbReference type="NCBI Taxonomy" id="240303"/>
    <lineage>
        <taxon>Bacteria</taxon>
        <taxon>Bacillati</taxon>
        <taxon>Bacillota</taxon>
        <taxon>Bacilli</taxon>
        <taxon>Bacillales</taxon>
        <taxon>Bacillaceae</taxon>
        <taxon>Halobacillus</taxon>
    </lineage>
</organism>
<protein>
    <submittedName>
        <fullName evidence="1">Uncharacterized protein</fullName>
    </submittedName>
</protein>
<reference evidence="2" key="1">
    <citation type="submission" date="2016-10" db="EMBL/GenBank/DDBJ databases">
        <authorList>
            <person name="Varghese N."/>
            <person name="Submissions S."/>
        </authorList>
    </citation>
    <scope>NUCLEOTIDE SEQUENCE [LARGE SCALE GENOMIC DNA]</scope>
    <source>
        <strain evidence="2">CGMCC 1.3703</strain>
    </source>
</reference>
<name>A0A1H0SZS4_HALAD</name>
<dbReference type="EMBL" id="FNIZ01000019">
    <property type="protein sequence ID" value="SDP47372.1"/>
    <property type="molecule type" value="Genomic_DNA"/>
</dbReference>